<evidence type="ECO:0000256" key="3">
    <source>
        <dbReference type="ARBA" id="ARBA00022692"/>
    </source>
</evidence>
<feature type="domain" description="G-protein coupled receptors family 1 profile" evidence="10">
    <location>
        <begin position="51"/>
        <end position="307"/>
    </location>
</feature>
<dbReference type="PRINTS" id="PR00237">
    <property type="entry name" value="GPCRRHODOPSN"/>
</dbReference>
<dbReference type="AlphaFoldDB" id="X2AMI6"/>
<dbReference type="EMBL" id="AMQN01000210">
    <property type="status" value="NOT_ANNOTATED_CDS"/>
    <property type="molecule type" value="Genomic_DNA"/>
</dbReference>
<comment type="subcellular location">
    <subcellularLocation>
        <location evidence="1">Cell membrane</location>
        <topology evidence="1">Multi-pass membrane protein</topology>
    </subcellularLocation>
</comment>
<dbReference type="GO" id="GO:0005886">
    <property type="term" value="C:plasma membrane"/>
    <property type="evidence" value="ECO:0007669"/>
    <property type="project" value="UniProtKB-SubCell"/>
</dbReference>
<evidence type="ECO:0000256" key="8">
    <source>
        <dbReference type="ARBA" id="ARBA00023224"/>
    </source>
</evidence>
<protein>
    <recommendedName>
        <fullName evidence="10">G-protein coupled receptors family 1 profile domain-containing protein</fullName>
    </recommendedName>
</protein>
<feature type="transmembrane region" description="Helical" evidence="9">
    <location>
        <begin position="252"/>
        <end position="272"/>
    </location>
</feature>
<keyword evidence="8" id="KW-0807">Transducer</keyword>
<reference evidence="11" key="3">
    <citation type="submission" date="2015-06" db="UniProtKB">
        <authorList>
            <consortium name="EnsemblMetazoa"/>
        </authorList>
    </citation>
    <scope>IDENTIFICATION</scope>
</reference>
<evidence type="ECO:0000256" key="6">
    <source>
        <dbReference type="ARBA" id="ARBA00023136"/>
    </source>
</evidence>
<evidence type="ECO:0000256" key="7">
    <source>
        <dbReference type="ARBA" id="ARBA00023170"/>
    </source>
</evidence>
<dbReference type="InterPro" id="IPR000276">
    <property type="entry name" value="GPCR_Rhodpsn"/>
</dbReference>
<evidence type="ECO:0000256" key="5">
    <source>
        <dbReference type="ARBA" id="ARBA00023040"/>
    </source>
</evidence>
<dbReference type="HOGENOM" id="CLU_061644_0_0_1"/>
<feature type="transmembrane region" description="Helical" evidence="9">
    <location>
        <begin position="150"/>
        <end position="170"/>
    </location>
</feature>
<dbReference type="InterPro" id="IPR017452">
    <property type="entry name" value="GPCR_Rhodpsn_7TM"/>
</dbReference>
<sequence length="380" mass="42963">MVTTDDAFSTEIPLTDDNATFDCGFDGPEEAAAFTVQLAGILTLAALCIFGNSVVIYVMIKGKTLNSPLNNLAISDLLQGIIYAIYNISHVNIEIIRLTLGHWSVCCPLLLMVLVTLASSAFNLVGITVVRFMSVRWPLQHRHILNQRRVTIGIALAWSLAFVFGITFYVRPEPENYCGVCRSELHWQFYQLFGMLIIPATIPFVVMVCLYCSMAKIYRSHMKSMAAHRTTTKNSMSTNNAMDKSEKNERTLSRVSAFLVVYFLFSYMPFIVFTLVHKLCDCNVNGFWRSTVRIILFSNTTVNFFAYIIAHQDFRHAVTRIFCRQKFRAQQLNLNNTETSESIHPKMNISSERELMKNSISTITLTALDLSNDTTCTTLA</sequence>
<keyword evidence="6 9" id="KW-0472">Membrane</keyword>
<dbReference type="PANTHER" id="PTHR24249">
    <property type="entry name" value="HISTAMINE RECEPTOR-RELATED G-PROTEIN COUPLED RECEPTOR"/>
    <property type="match status" value="1"/>
</dbReference>
<evidence type="ECO:0000256" key="4">
    <source>
        <dbReference type="ARBA" id="ARBA00022989"/>
    </source>
</evidence>
<keyword evidence="3 9" id="KW-0812">Transmembrane</keyword>
<dbReference type="OMA" id="VCRYELI"/>
<evidence type="ECO:0000259" key="10">
    <source>
        <dbReference type="PROSITE" id="PS50262"/>
    </source>
</evidence>
<name>X2AMI6_CAPTE</name>
<dbReference type="SUPFAM" id="SSF81321">
    <property type="entry name" value="Family A G protein-coupled receptor-like"/>
    <property type="match status" value="1"/>
</dbReference>
<dbReference type="Gene3D" id="1.20.1070.10">
    <property type="entry name" value="Rhodopsin 7-helix transmembrane proteins"/>
    <property type="match status" value="1"/>
</dbReference>
<dbReference type="Proteomes" id="UP000014760">
    <property type="component" value="Unassembled WGS sequence"/>
</dbReference>
<reference evidence="12" key="1">
    <citation type="submission" date="2012-12" db="EMBL/GenBank/DDBJ databases">
        <authorList>
            <person name="Hellsten U."/>
            <person name="Grimwood J."/>
            <person name="Chapman J.A."/>
            <person name="Shapiro H."/>
            <person name="Aerts A."/>
            <person name="Otillar R.P."/>
            <person name="Terry A.Y."/>
            <person name="Boore J.L."/>
            <person name="Simakov O."/>
            <person name="Marletaz F."/>
            <person name="Cho S.-J."/>
            <person name="Edsinger-Gonzales E."/>
            <person name="Havlak P."/>
            <person name="Kuo D.-H."/>
            <person name="Larsson T."/>
            <person name="Lv J."/>
            <person name="Arendt D."/>
            <person name="Savage R."/>
            <person name="Osoegawa K."/>
            <person name="de Jong P."/>
            <person name="Lindberg D.R."/>
            <person name="Seaver E.C."/>
            <person name="Weisblat D.A."/>
            <person name="Putnam N.H."/>
            <person name="Grigoriev I.V."/>
            <person name="Rokhsar D.S."/>
        </authorList>
    </citation>
    <scope>NUCLEOTIDE SEQUENCE</scope>
    <source>
        <strain evidence="12">I ESC-2004</strain>
    </source>
</reference>
<evidence type="ECO:0000256" key="2">
    <source>
        <dbReference type="ARBA" id="ARBA00022475"/>
    </source>
</evidence>
<evidence type="ECO:0000256" key="9">
    <source>
        <dbReference type="SAM" id="Phobius"/>
    </source>
</evidence>
<dbReference type="OrthoDB" id="6085995at2759"/>
<keyword evidence="5" id="KW-0297">G-protein coupled receptor</keyword>
<dbReference type="PANTHER" id="PTHR24249:SF372">
    <property type="entry name" value="G-PROTEIN COUPLED RECEPTORS FAMILY 1 PROFILE DOMAIN-CONTAINING PROTEIN"/>
    <property type="match status" value="1"/>
</dbReference>
<evidence type="ECO:0000313" key="11">
    <source>
        <dbReference type="EnsemblMetazoa" id="CapteP217667"/>
    </source>
</evidence>
<keyword evidence="12" id="KW-1185">Reference proteome</keyword>
<keyword evidence="4 9" id="KW-1133">Transmembrane helix</keyword>
<dbReference type="InterPro" id="IPR050569">
    <property type="entry name" value="TAAR"/>
</dbReference>
<keyword evidence="2" id="KW-1003">Cell membrane</keyword>
<organism evidence="11 12">
    <name type="scientific">Capitella teleta</name>
    <name type="common">Polychaete worm</name>
    <dbReference type="NCBI Taxonomy" id="283909"/>
    <lineage>
        <taxon>Eukaryota</taxon>
        <taxon>Metazoa</taxon>
        <taxon>Spiralia</taxon>
        <taxon>Lophotrochozoa</taxon>
        <taxon>Annelida</taxon>
        <taxon>Polychaeta</taxon>
        <taxon>Sedentaria</taxon>
        <taxon>Scolecida</taxon>
        <taxon>Capitellidae</taxon>
        <taxon>Capitella</taxon>
    </lineage>
</organism>
<feature type="transmembrane region" description="Helical" evidence="9">
    <location>
        <begin position="38"/>
        <end position="60"/>
    </location>
</feature>
<dbReference type="CDD" id="cd00637">
    <property type="entry name" value="7tm_classA_rhodopsin-like"/>
    <property type="match status" value="1"/>
</dbReference>
<dbReference type="Pfam" id="PF00001">
    <property type="entry name" value="7tm_1"/>
    <property type="match status" value="1"/>
</dbReference>
<dbReference type="GO" id="GO:0004930">
    <property type="term" value="F:G protein-coupled receptor activity"/>
    <property type="evidence" value="ECO:0007669"/>
    <property type="project" value="UniProtKB-KW"/>
</dbReference>
<accession>X2AMI6</accession>
<dbReference type="EMBL" id="AMQN01000211">
    <property type="status" value="NOT_ANNOTATED_CDS"/>
    <property type="molecule type" value="Genomic_DNA"/>
</dbReference>
<dbReference type="PROSITE" id="PS50262">
    <property type="entry name" value="G_PROTEIN_RECEP_F1_2"/>
    <property type="match status" value="1"/>
</dbReference>
<feature type="transmembrane region" description="Helical" evidence="9">
    <location>
        <begin position="190"/>
        <end position="213"/>
    </location>
</feature>
<evidence type="ECO:0000256" key="1">
    <source>
        <dbReference type="ARBA" id="ARBA00004651"/>
    </source>
</evidence>
<feature type="transmembrane region" description="Helical" evidence="9">
    <location>
        <begin position="109"/>
        <end position="130"/>
    </location>
</feature>
<dbReference type="EnsemblMetazoa" id="CapteT217667">
    <property type="protein sequence ID" value="CapteP217667"/>
    <property type="gene ID" value="CapteG217667"/>
</dbReference>
<keyword evidence="7" id="KW-0675">Receptor</keyword>
<evidence type="ECO:0000313" key="12">
    <source>
        <dbReference type="Proteomes" id="UP000014760"/>
    </source>
</evidence>
<proteinExistence type="predicted"/>
<feature type="transmembrane region" description="Helical" evidence="9">
    <location>
        <begin position="292"/>
        <end position="310"/>
    </location>
</feature>
<feature type="transmembrane region" description="Helical" evidence="9">
    <location>
        <begin position="72"/>
        <end position="89"/>
    </location>
</feature>
<reference evidence="12" key="2">
    <citation type="journal article" date="2013" name="Nature">
        <title>Insights into bilaterian evolution from three spiralian genomes.</title>
        <authorList>
            <person name="Simakov O."/>
            <person name="Marletaz F."/>
            <person name="Cho S.J."/>
            <person name="Edsinger-Gonzales E."/>
            <person name="Havlak P."/>
            <person name="Hellsten U."/>
            <person name="Kuo D.H."/>
            <person name="Larsson T."/>
            <person name="Lv J."/>
            <person name="Arendt D."/>
            <person name="Savage R."/>
            <person name="Osoegawa K."/>
            <person name="de Jong P."/>
            <person name="Grimwood J."/>
            <person name="Chapman J.A."/>
            <person name="Shapiro H."/>
            <person name="Aerts A."/>
            <person name="Otillar R.P."/>
            <person name="Terry A.Y."/>
            <person name="Boore J.L."/>
            <person name="Grigoriev I.V."/>
            <person name="Lindberg D.R."/>
            <person name="Seaver E.C."/>
            <person name="Weisblat D.A."/>
            <person name="Putnam N.H."/>
            <person name="Rokhsar D.S."/>
        </authorList>
    </citation>
    <scope>NUCLEOTIDE SEQUENCE</scope>
    <source>
        <strain evidence="12">I ESC-2004</strain>
    </source>
</reference>